<dbReference type="Proteomes" id="UP000233597">
    <property type="component" value="Unassembled WGS sequence"/>
</dbReference>
<evidence type="ECO:0000313" key="1">
    <source>
        <dbReference type="EMBL" id="PKR50461.1"/>
    </source>
</evidence>
<proteinExistence type="predicted"/>
<organism evidence="1 2">
    <name type="scientific">Thalassospira marina</name>
    <dbReference type="NCBI Taxonomy" id="2048283"/>
    <lineage>
        <taxon>Bacteria</taxon>
        <taxon>Pseudomonadati</taxon>
        <taxon>Pseudomonadota</taxon>
        <taxon>Alphaproteobacteria</taxon>
        <taxon>Rhodospirillales</taxon>
        <taxon>Thalassospiraceae</taxon>
        <taxon>Thalassospira</taxon>
    </lineage>
</organism>
<sequence>MSSTKNPVLLGEAPKGTQGFAFDWNAWTTMRFAEAVGFNARFIFKYFRPLNLLDDRQETGTNSYDAFDHQRAVQNVGLKIAAGDRVICVGSRVTRAVSEYFGINVQYSSRFIPMCSWGDLIEGNQFAQIPHPANPAGRQSYRRGLPAQPKVAISFLIATVRERYSDAFQHRLDTE</sequence>
<dbReference type="OrthoDB" id="8479916at2"/>
<reference evidence="1 2" key="1">
    <citation type="submission" date="2017-09" db="EMBL/GenBank/DDBJ databases">
        <title>Biodiversity and function of Thalassospira species in the particle-attached aromatic-hydrocarbon-degrading consortia from the surface seawater of the South China Sea.</title>
        <authorList>
            <person name="Dong C."/>
            <person name="Liu R."/>
            <person name="Shao Z."/>
        </authorList>
    </citation>
    <scope>NUCLEOTIDE SEQUENCE [LARGE SCALE GENOMIC DNA]</scope>
    <source>
        <strain evidence="1 2">CSC1P2</strain>
    </source>
</reference>
<dbReference type="AlphaFoldDB" id="A0A2N3KIT9"/>
<accession>A0A2N3KIT9</accession>
<dbReference type="EMBL" id="NWTK01000017">
    <property type="protein sequence ID" value="PKR50461.1"/>
    <property type="molecule type" value="Genomic_DNA"/>
</dbReference>
<dbReference type="RefSeq" id="WP_085594387.1">
    <property type="nucleotide sequence ID" value="NZ_NWTK01000017.1"/>
</dbReference>
<comment type="caution">
    <text evidence="1">The sequence shown here is derived from an EMBL/GenBank/DDBJ whole genome shotgun (WGS) entry which is preliminary data.</text>
</comment>
<protein>
    <submittedName>
        <fullName evidence="1">Uncharacterized protein</fullName>
    </submittedName>
</protein>
<evidence type="ECO:0000313" key="2">
    <source>
        <dbReference type="Proteomes" id="UP000233597"/>
    </source>
</evidence>
<name>A0A2N3KIT9_9PROT</name>
<gene>
    <name evidence="1" type="ORF">COO20_21550</name>
</gene>